<protein>
    <recommendedName>
        <fullName evidence="4">EamA-like transporter family protein</fullName>
    </recommendedName>
</protein>
<comment type="caution">
    <text evidence="2">The sequence shown here is derived from an EMBL/GenBank/DDBJ whole genome shotgun (WGS) entry which is preliminary data.</text>
</comment>
<keyword evidence="1" id="KW-0812">Transmembrane</keyword>
<keyword evidence="1" id="KW-1133">Transmembrane helix</keyword>
<accession>A0A1V4IQI3</accession>
<evidence type="ECO:0000256" key="1">
    <source>
        <dbReference type="SAM" id="Phobius"/>
    </source>
</evidence>
<keyword evidence="3" id="KW-1185">Reference proteome</keyword>
<keyword evidence="1" id="KW-0472">Membrane</keyword>
<feature type="transmembrane region" description="Helical" evidence="1">
    <location>
        <begin position="28"/>
        <end position="52"/>
    </location>
</feature>
<feature type="transmembrane region" description="Helical" evidence="1">
    <location>
        <begin position="123"/>
        <end position="141"/>
    </location>
</feature>
<reference evidence="2 3" key="1">
    <citation type="submission" date="2017-03" db="EMBL/GenBank/DDBJ databases">
        <title>Genome sequence of Clostridium oryzae DSM 28571.</title>
        <authorList>
            <person name="Poehlein A."/>
            <person name="Daniel R."/>
        </authorList>
    </citation>
    <scope>NUCLEOTIDE SEQUENCE [LARGE SCALE GENOMIC DNA]</scope>
    <source>
        <strain evidence="2 3">DSM 28571</strain>
    </source>
</reference>
<dbReference type="PANTHER" id="PTHR34821:SF3">
    <property type="entry name" value="MEMBRANE PROTEIN"/>
    <property type="match status" value="1"/>
</dbReference>
<evidence type="ECO:0000313" key="2">
    <source>
        <dbReference type="EMBL" id="OPJ62288.1"/>
    </source>
</evidence>
<dbReference type="AlphaFoldDB" id="A0A1V4IQI3"/>
<evidence type="ECO:0008006" key="4">
    <source>
        <dbReference type="Google" id="ProtNLM"/>
    </source>
</evidence>
<name>A0A1V4IQI3_9CLOT</name>
<dbReference type="InterPro" id="IPR006750">
    <property type="entry name" value="YdcZ"/>
</dbReference>
<evidence type="ECO:0000313" key="3">
    <source>
        <dbReference type="Proteomes" id="UP000190080"/>
    </source>
</evidence>
<sequence length="143" mass="15507">MLYVLLATIAGISMSVQGVFNTRLSSKIGYWHTNVIVQGTAFIVCIIVMFLVKEPPFTNIKASNKLYLTGGILGVIITFTVMKSIRQLSPTCAVSVILIAQLTAAALIDAFGLFDSDKVTFGIQKIIGVIIMIIGIVVFKYKC</sequence>
<feature type="transmembrane region" description="Helical" evidence="1">
    <location>
        <begin position="64"/>
        <end position="82"/>
    </location>
</feature>
<dbReference type="EMBL" id="MZGV01000016">
    <property type="protein sequence ID" value="OPJ62288.1"/>
    <property type="molecule type" value="Genomic_DNA"/>
</dbReference>
<dbReference type="RefSeq" id="WP_079423649.1">
    <property type="nucleotide sequence ID" value="NZ_MZGV01000016.1"/>
</dbReference>
<proteinExistence type="predicted"/>
<dbReference type="PANTHER" id="PTHR34821">
    <property type="entry name" value="INNER MEMBRANE PROTEIN YDCZ"/>
    <property type="match status" value="1"/>
</dbReference>
<dbReference type="GO" id="GO:0005886">
    <property type="term" value="C:plasma membrane"/>
    <property type="evidence" value="ECO:0007669"/>
    <property type="project" value="TreeGrafter"/>
</dbReference>
<dbReference type="Proteomes" id="UP000190080">
    <property type="component" value="Unassembled WGS sequence"/>
</dbReference>
<dbReference type="OrthoDB" id="9789346at2"/>
<gene>
    <name evidence="2" type="ORF">CLORY_19030</name>
</gene>
<dbReference type="InterPro" id="IPR037185">
    <property type="entry name" value="EmrE-like"/>
</dbReference>
<dbReference type="SUPFAM" id="SSF103481">
    <property type="entry name" value="Multidrug resistance efflux transporter EmrE"/>
    <property type="match status" value="1"/>
</dbReference>
<organism evidence="2 3">
    <name type="scientific">Clostridium oryzae</name>
    <dbReference type="NCBI Taxonomy" id="1450648"/>
    <lineage>
        <taxon>Bacteria</taxon>
        <taxon>Bacillati</taxon>
        <taxon>Bacillota</taxon>
        <taxon>Clostridia</taxon>
        <taxon>Eubacteriales</taxon>
        <taxon>Clostridiaceae</taxon>
        <taxon>Clostridium</taxon>
    </lineage>
</organism>
<dbReference type="Pfam" id="PF04657">
    <property type="entry name" value="DMT_YdcZ"/>
    <property type="match status" value="1"/>
</dbReference>
<dbReference type="STRING" id="1450648.CLORY_19030"/>
<feature type="transmembrane region" description="Helical" evidence="1">
    <location>
        <begin position="88"/>
        <end position="111"/>
    </location>
</feature>